<feature type="compositionally biased region" description="Polar residues" evidence="6">
    <location>
        <begin position="141"/>
        <end position="153"/>
    </location>
</feature>
<dbReference type="RefSeq" id="XP_027074054.1">
    <property type="nucleotide sequence ID" value="XM_027218253.2"/>
</dbReference>
<keyword evidence="4" id="KW-0735">Signal-anchor</keyword>
<gene>
    <name evidence="9" type="primary">LOC113698431</name>
</gene>
<name>A0A6P6T6Y6_COFAR</name>
<sequence length="569" mass="64510">MVFAPELVSSVEINVLTKTNTRSIRNYAYAICTPKTRRRPKERTKATTSDQSRSRMLPLSNSSSQVKDRGVHGNPKRTITAFDFKKALNFVRSHVSFHQFAWALILFLLEFCIFLAFTATTRAPSPPTAADRLSPVRRPQLQGTPPEQVSQQPLVPPHHPDDRAQCKYGRVYVYDLPPIFNKKLLENCQDLDPRRSQCAAVSNDGFGPNATTLAGTVPRELAHTWYWTDLFAGEIIFHARISTYRCRTMEPESAAAFYVPFYAGLAVSKYLFTNYTAKERDAPCQNLLRWIKGQPHWKRSNGSDHFLMLGRSSWDFRRARDGDWGTSFLLMPLMRQMFRLTIEKSLGDPLEVSVPYPSGFHPRTTSEVGQWQEFVRSRKRSSLFTFVGGKRGYIKNDFRALLLDQCYEESDSCNAVDCAKTPCLDGASSVLEAFLDSDFCLQPRGDSVTRRSTFDCMLAGSIPVFFWEGTIGGQYELYMSDQTESFSVFIHRNKVRNGTSIRKVLEGYSREDVKKMREKVIDMIPRISYAFPAAEGGLGNLKDAFDIGVEEVLRRIVKNANPYGSGPVS</sequence>
<keyword evidence="5" id="KW-0333">Golgi apparatus</keyword>
<keyword evidence="4" id="KW-0812">Transmembrane</keyword>
<dbReference type="PANTHER" id="PTHR11062">
    <property type="entry name" value="EXOSTOSIN HEPARAN SULFATE GLYCOSYLTRANSFERASE -RELATED"/>
    <property type="match status" value="1"/>
</dbReference>
<dbReference type="GO" id="GO:0009969">
    <property type="term" value="P:xyloglucan biosynthetic process"/>
    <property type="evidence" value="ECO:0007669"/>
    <property type="project" value="TreeGrafter"/>
</dbReference>
<dbReference type="InterPro" id="IPR004263">
    <property type="entry name" value="Exostosin"/>
</dbReference>
<keyword evidence="3" id="KW-0328">Glycosyltransferase</keyword>
<evidence type="ECO:0000256" key="1">
    <source>
        <dbReference type="ARBA" id="ARBA00004323"/>
    </source>
</evidence>
<dbReference type="PANTHER" id="PTHR11062:SF219">
    <property type="entry name" value="XYLOGLUCAN GALACTOSYLTRANSFERASE XLT2-LIKE"/>
    <property type="match status" value="1"/>
</dbReference>
<organism evidence="8 9">
    <name type="scientific">Coffea arabica</name>
    <name type="common">Arabian coffee</name>
    <dbReference type="NCBI Taxonomy" id="13443"/>
    <lineage>
        <taxon>Eukaryota</taxon>
        <taxon>Viridiplantae</taxon>
        <taxon>Streptophyta</taxon>
        <taxon>Embryophyta</taxon>
        <taxon>Tracheophyta</taxon>
        <taxon>Spermatophyta</taxon>
        <taxon>Magnoliopsida</taxon>
        <taxon>eudicotyledons</taxon>
        <taxon>Gunneridae</taxon>
        <taxon>Pentapetalae</taxon>
        <taxon>asterids</taxon>
        <taxon>lamiids</taxon>
        <taxon>Gentianales</taxon>
        <taxon>Rubiaceae</taxon>
        <taxon>Ixoroideae</taxon>
        <taxon>Gardenieae complex</taxon>
        <taxon>Bertiereae - Coffeeae clade</taxon>
        <taxon>Coffeeae</taxon>
        <taxon>Coffea</taxon>
    </lineage>
</organism>
<proteinExistence type="inferred from homology"/>
<dbReference type="GeneID" id="113698431"/>
<feature type="region of interest" description="Disordered" evidence="6">
    <location>
        <begin position="37"/>
        <end position="73"/>
    </location>
</feature>
<feature type="region of interest" description="Disordered" evidence="6">
    <location>
        <begin position="123"/>
        <end position="160"/>
    </location>
</feature>
<evidence type="ECO:0000256" key="3">
    <source>
        <dbReference type="ARBA" id="ARBA00022676"/>
    </source>
</evidence>
<comment type="subcellular location">
    <subcellularLocation>
        <location evidence="1">Golgi apparatus membrane</location>
        <topology evidence="1">Single-pass type II membrane protein</topology>
    </subcellularLocation>
</comment>
<reference evidence="9" key="2">
    <citation type="submission" date="2025-08" db="UniProtKB">
        <authorList>
            <consortium name="RefSeq"/>
        </authorList>
    </citation>
    <scope>IDENTIFICATION</scope>
    <source>
        <tissue evidence="9">Leaves</tissue>
    </source>
</reference>
<dbReference type="OrthoDB" id="1924787at2759"/>
<evidence type="ECO:0000256" key="5">
    <source>
        <dbReference type="ARBA" id="ARBA00023034"/>
    </source>
</evidence>
<dbReference type="InterPro" id="IPR040911">
    <property type="entry name" value="Exostosin_GT47"/>
</dbReference>
<evidence type="ECO:0000313" key="8">
    <source>
        <dbReference type="Proteomes" id="UP001652660"/>
    </source>
</evidence>
<dbReference type="Proteomes" id="UP001652660">
    <property type="component" value="Chromosome 7c"/>
</dbReference>
<accession>A0A6P6T6Y6</accession>
<protein>
    <submittedName>
        <fullName evidence="9">Xyloglucan galactosyltransferase XLT2-like</fullName>
    </submittedName>
</protein>
<reference evidence="8" key="1">
    <citation type="journal article" date="2025" name="Foods">
        <title>Unveiling the Microbial Signatures of Arabica Coffee Cherries: Insights into Ripeness Specific Diversity, Functional Traits, and Implications for Quality and Safety.</title>
        <authorList>
            <consortium name="RefSeq"/>
            <person name="Tenea G.N."/>
            <person name="Cifuentes V."/>
            <person name="Reyes P."/>
            <person name="Cevallos-Vallejos M."/>
        </authorList>
    </citation>
    <scope>NUCLEOTIDE SEQUENCE [LARGE SCALE GENOMIC DNA]</scope>
</reference>
<dbReference type="GO" id="GO:0008378">
    <property type="term" value="F:galactosyltransferase activity"/>
    <property type="evidence" value="ECO:0007669"/>
    <property type="project" value="TreeGrafter"/>
</dbReference>
<evidence type="ECO:0000313" key="9">
    <source>
        <dbReference type="RefSeq" id="XP_027074054.1"/>
    </source>
</evidence>
<comment type="similarity">
    <text evidence="2">Belongs to the glycosyltransferase 47 family.</text>
</comment>
<dbReference type="AlphaFoldDB" id="A0A6P6T6Y6"/>
<evidence type="ECO:0000256" key="2">
    <source>
        <dbReference type="ARBA" id="ARBA00010271"/>
    </source>
</evidence>
<keyword evidence="3" id="KW-0808">Transferase</keyword>
<keyword evidence="8" id="KW-1185">Reference proteome</keyword>
<evidence type="ECO:0000259" key="7">
    <source>
        <dbReference type="Pfam" id="PF03016"/>
    </source>
</evidence>
<feature type="domain" description="Exostosin GT47" evidence="7">
    <location>
        <begin position="166"/>
        <end position="503"/>
    </location>
</feature>
<evidence type="ECO:0000256" key="6">
    <source>
        <dbReference type="SAM" id="MobiDB-lite"/>
    </source>
</evidence>
<dbReference type="GO" id="GO:0000139">
    <property type="term" value="C:Golgi membrane"/>
    <property type="evidence" value="ECO:0007669"/>
    <property type="project" value="UniProtKB-SubCell"/>
</dbReference>
<dbReference type="Pfam" id="PF03016">
    <property type="entry name" value="Exostosin_GT47"/>
    <property type="match status" value="1"/>
</dbReference>
<evidence type="ECO:0000256" key="4">
    <source>
        <dbReference type="ARBA" id="ARBA00022968"/>
    </source>
</evidence>